<evidence type="ECO:0008006" key="3">
    <source>
        <dbReference type="Google" id="ProtNLM"/>
    </source>
</evidence>
<protein>
    <recommendedName>
        <fullName evidence="3">Condensation domain-containing protein</fullName>
    </recommendedName>
</protein>
<proteinExistence type="predicted"/>
<reference evidence="1" key="1">
    <citation type="submission" date="2022-08" db="EMBL/GenBank/DDBJ databases">
        <authorList>
            <consortium name="DOE Joint Genome Institute"/>
            <person name="Min B."/>
            <person name="Riley R."/>
            <person name="Sierra-Patev S."/>
            <person name="Naranjo-Ortiz M."/>
            <person name="Looney B."/>
            <person name="Konkel Z."/>
            <person name="Slot J.C."/>
            <person name="Sakamoto Y."/>
            <person name="Steenwyk J.L."/>
            <person name="Rokas A."/>
            <person name="Carro J."/>
            <person name="Camarero S."/>
            <person name="Ferreira P."/>
            <person name="Molpeceres G."/>
            <person name="Ruiz-Duenas F.J."/>
            <person name="Serrano A."/>
            <person name="Henrissat B."/>
            <person name="Drula E."/>
            <person name="Hughes K.W."/>
            <person name="Mata J.L."/>
            <person name="Ishikawa N.K."/>
            <person name="Vargas-Isla R."/>
            <person name="Ushijima S."/>
            <person name="Smith C.A."/>
            <person name="Ahrendt S."/>
            <person name="Andreopoulos W."/>
            <person name="He G."/>
            <person name="Labutti K."/>
            <person name="Lipzen A."/>
            <person name="Ng V."/>
            <person name="Sandor L."/>
            <person name="Barry K."/>
            <person name="Martinez A.T."/>
            <person name="Xiao Y."/>
            <person name="Gibbons J.G."/>
            <person name="Terashima K."/>
            <person name="Hibbett D.S."/>
            <person name="Grigoriev I.V."/>
        </authorList>
    </citation>
    <scope>NUCLEOTIDE SEQUENCE</scope>
    <source>
        <strain evidence="1">TFB9207</strain>
    </source>
</reference>
<keyword evidence="2" id="KW-1185">Reference proteome</keyword>
<comment type="caution">
    <text evidence="1">The sequence shown here is derived from an EMBL/GenBank/DDBJ whole genome shotgun (WGS) entry which is preliminary data.</text>
</comment>
<organism evidence="1 2">
    <name type="scientific">Lentinula raphanica</name>
    <dbReference type="NCBI Taxonomy" id="153919"/>
    <lineage>
        <taxon>Eukaryota</taxon>
        <taxon>Fungi</taxon>
        <taxon>Dikarya</taxon>
        <taxon>Basidiomycota</taxon>
        <taxon>Agaricomycotina</taxon>
        <taxon>Agaricomycetes</taxon>
        <taxon>Agaricomycetidae</taxon>
        <taxon>Agaricales</taxon>
        <taxon>Marasmiineae</taxon>
        <taxon>Omphalotaceae</taxon>
        <taxon>Lentinula</taxon>
    </lineage>
</organism>
<name>A0AA38U3C4_9AGAR</name>
<sequence length="315" mass="34945">MIHTLLQHAIVEISPSSSHSDIQSEENVRAAWIILKSRYPLLGARIEERPISPATATSLSNASQADTLEEEVFFVVDPARLSSNNPPHAHPKEVVFLSCASDEEANVLAEGIMNGFSWADVQTWQEGNSFLQTVPDAPSRLLSNTLPACILFIRRTDCSSKFHVIIQAAHLITDGIANATILSEFLDVLSHGKNREHEVDATLGTKEMLEKRLRLSVSSESLYPDERPNYSRARRRWHRVLGKILLELRSAKIKGGHTLPRIIRPSTPYTPAKSAFITYAFSPAQTTNILRTCKQLGITFGNAHPILGQLAITRV</sequence>
<gene>
    <name evidence="1" type="ORF">F5878DRAFT_729734</name>
</gene>
<evidence type="ECO:0000313" key="1">
    <source>
        <dbReference type="EMBL" id="KAJ3830865.1"/>
    </source>
</evidence>
<feature type="non-terminal residue" evidence="1">
    <location>
        <position position="315"/>
    </location>
</feature>
<dbReference type="Gene3D" id="3.30.559.10">
    <property type="entry name" value="Chloramphenicol acetyltransferase-like domain"/>
    <property type="match status" value="1"/>
</dbReference>
<dbReference type="EMBL" id="MU808111">
    <property type="protein sequence ID" value="KAJ3830865.1"/>
    <property type="molecule type" value="Genomic_DNA"/>
</dbReference>
<evidence type="ECO:0000313" key="2">
    <source>
        <dbReference type="Proteomes" id="UP001163846"/>
    </source>
</evidence>
<accession>A0AA38U3C4</accession>
<dbReference type="Proteomes" id="UP001163846">
    <property type="component" value="Unassembled WGS sequence"/>
</dbReference>
<dbReference type="AlphaFoldDB" id="A0AA38U3C4"/>
<dbReference type="InterPro" id="IPR023213">
    <property type="entry name" value="CAT-like_dom_sf"/>
</dbReference>